<organism evidence="1 2">
    <name type="scientific">Roseovarius rhodophyticola</name>
    <dbReference type="NCBI Taxonomy" id="3080827"/>
    <lineage>
        <taxon>Bacteria</taxon>
        <taxon>Pseudomonadati</taxon>
        <taxon>Pseudomonadota</taxon>
        <taxon>Alphaproteobacteria</taxon>
        <taxon>Rhodobacterales</taxon>
        <taxon>Roseobacteraceae</taxon>
        <taxon>Roseovarius</taxon>
    </lineage>
</organism>
<dbReference type="EMBL" id="CP146606">
    <property type="protein sequence ID" value="WYK19858.1"/>
    <property type="molecule type" value="Genomic_DNA"/>
</dbReference>
<dbReference type="RefSeq" id="WP_317056556.1">
    <property type="nucleotide sequence ID" value="NZ_CP146606.1"/>
</dbReference>
<gene>
    <name evidence="1" type="ORF">RZS32_008460</name>
</gene>
<proteinExistence type="predicted"/>
<dbReference type="Proteomes" id="UP001281305">
    <property type="component" value="Chromosome"/>
</dbReference>
<evidence type="ECO:0000313" key="2">
    <source>
        <dbReference type="Proteomes" id="UP001281305"/>
    </source>
</evidence>
<evidence type="ECO:0008006" key="3">
    <source>
        <dbReference type="Google" id="ProtNLM"/>
    </source>
</evidence>
<accession>A0ABZ2TPW9</accession>
<name>A0ABZ2TPW9_9RHOB</name>
<keyword evidence="2" id="KW-1185">Reference proteome</keyword>
<evidence type="ECO:0000313" key="1">
    <source>
        <dbReference type="EMBL" id="WYK19858.1"/>
    </source>
</evidence>
<reference evidence="1 2" key="1">
    <citation type="submission" date="2024-02" db="EMBL/GenBank/DDBJ databases">
        <title>Roseovarius strain W115 nov., isolated from a marine algae.</title>
        <authorList>
            <person name="Lee M.W."/>
            <person name="Lee J.K."/>
            <person name="Kim J.M."/>
            <person name="Choi D.G."/>
            <person name="Baek J.H."/>
            <person name="Bayburt H."/>
            <person name="Jung J.J."/>
            <person name="Han D.M."/>
            <person name="Jeon C.O."/>
        </authorList>
    </citation>
    <scope>NUCLEOTIDE SEQUENCE [LARGE SCALE GENOMIC DNA]</scope>
    <source>
        <strain evidence="1 2">W115</strain>
    </source>
</reference>
<protein>
    <recommendedName>
        <fullName evidence="3">Abortive infection protein-like C-terminal domain-containing protein</fullName>
    </recommendedName>
</protein>
<sequence length="207" mass="23181">MLDAFSVYDRLKHFFPEIEAFRVPLEEAYNGQSTIGKQIDLANAIYECVGKNAWANTAEAPVDSKIETAKITAILNGAKAFFEEHDPDYYEDIFSALITPAGRILGNRSTSGDISHGHLPSKKELSPAHAAMSLNLALSFAAYYFHILELSSGKMNYDEYAGEEGFNEWLNTKGDRIGGASYSWLLYQHDYDAYEAFFDEFQSIADE</sequence>